<keyword evidence="5" id="KW-0479">Metal-binding</keyword>
<evidence type="ECO:0000256" key="15">
    <source>
        <dbReference type="ARBA" id="ARBA00048679"/>
    </source>
</evidence>
<dbReference type="RefSeq" id="XP_031417029.1">
    <property type="nucleotide sequence ID" value="XM_031561169.1"/>
</dbReference>
<keyword evidence="3" id="KW-0723">Serine/threonine-protein kinase</keyword>
<dbReference type="FunFam" id="1.10.510.10:FF:000315">
    <property type="entry name" value="membrane-associated tyrosine- and threonine-specific cdc2-inhibitory kinase"/>
    <property type="match status" value="1"/>
</dbReference>
<evidence type="ECO:0000256" key="17">
    <source>
        <dbReference type="SAM" id="MobiDB-lite"/>
    </source>
</evidence>
<dbReference type="InterPro" id="IPR000719">
    <property type="entry name" value="Prot_kinase_dom"/>
</dbReference>
<comment type="catalytic activity">
    <reaction evidence="14">
        <text>L-threonyl-[protein] + ATP = O-phospho-L-threonyl-[protein] + ADP + H(+)</text>
        <dbReference type="Rhea" id="RHEA:46608"/>
        <dbReference type="Rhea" id="RHEA-COMP:11060"/>
        <dbReference type="Rhea" id="RHEA-COMP:11605"/>
        <dbReference type="ChEBI" id="CHEBI:15378"/>
        <dbReference type="ChEBI" id="CHEBI:30013"/>
        <dbReference type="ChEBI" id="CHEBI:30616"/>
        <dbReference type="ChEBI" id="CHEBI:61977"/>
        <dbReference type="ChEBI" id="CHEBI:456216"/>
        <dbReference type="EC" id="2.7.11.1"/>
    </reaction>
</comment>
<feature type="region of interest" description="Disordered" evidence="17">
    <location>
        <begin position="420"/>
        <end position="455"/>
    </location>
</feature>
<evidence type="ECO:0000256" key="4">
    <source>
        <dbReference type="ARBA" id="ARBA00022679"/>
    </source>
</evidence>
<gene>
    <name evidence="20" type="primary">pkmyt1</name>
</gene>
<keyword evidence="12" id="KW-0131">Cell cycle</keyword>
<dbReference type="EC" id="2.7.11.1" evidence="2"/>
<dbReference type="InterPro" id="IPR008271">
    <property type="entry name" value="Ser/Thr_kinase_AS"/>
</dbReference>
<evidence type="ECO:0000256" key="9">
    <source>
        <dbReference type="ARBA" id="ARBA00022842"/>
    </source>
</evidence>
<dbReference type="InterPro" id="IPR050339">
    <property type="entry name" value="CC_SR_Kinase"/>
</dbReference>
<dbReference type="GO" id="GO:0046872">
    <property type="term" value="F:metal ion binding"/>
    <property type="evidence" value="ECO:0007669"/>
    <property type="project" value="UniProtKB-KW"/>
</dbReference>
<dbReference type="Pfam" id="PF00069">
    <property type="entry name" value="Pkinase"/>
    <property type="match status" value="1"/>
</dbReference>
<name>A0A6P8EXG9_CLUHA</name>
<feature type="region of interest" description="Disordered" evidence="17">
    <location>
        <begin position="469"/>
        <end position="508"/>
    </location>
</feature>
<evidence type="ECO:0000256" key="14">
    <source>
        <dbReference type="ARBA" id="ARBA00047899"/>
    </source>
</evidence>
<dbReference type="PANTHER" id="PTHR11042">
    <property type="entry name" value="EUKARYOTIC TRANSLATION INITIATION FACTOR 2-ALPHA KINASE EIF2-ALPHA KINASE -RELATED"/>
    <property type="match status" value="1"/>
</dbReference>
<feature type="binding site" evidence="16">
    <location>
        <position position="137"/>
    </location>
    <ligand>
        <name>ATP</name>
        <dbReference type="ChEBI" id="CHEBI:30616"/>
    </ligand>
</feature>
<dbReference type="InterPro" id="IPR017441">
    <property type="entry name" value="Protein_kinase_ATP_BS"/>
</dbReference>
<dbReference type="OrthoDB" id="5337378at2759"/>
<proteinExistence type="inferred from homology"/>
<evidence type="ECO:0000256" key="12">
    <source>
        <dbReference type="ARBA" id="ARBA00023306"/>
    </source>
</evidence>
<dbReference type="AlphaFoldDB" id="A0A6P8EXG9"/>
<organism evidence="19 20">
    <name type="scientific">Clupea harengus</name>
    <name type="common">Atlantic herring</name>
    <dbReference type="NCBI Taxonomy" id="7950"/>
    <lineage>
        <taxon>Eukaryota</taxon>
        <taxon>Metazoa</taxon>
        <taxon>Chordata</taxon>
        <taxon>Craniata</taxon>
        <taxon>Vertebrata</taxon>
        <taxon>Euteleostomi</taxon>
        <taxon>Actinopterygii</taxon>
        <taxon>Neopterygii</taxon>
        <taxon>Teleostei</taxon>
        <taxon>Clupei</taxon>
        <taxon>Clupeiformes</taxon>
        <taxon>Clupeoidei</taxon>
        <taxon>Clupeidae</taxon>
        <taxon>Clupea</taxon>
    </lineage>
</organism>
<dbReference type="GO" id="GO:0051321">
    <property type="term" value="P:meiotic cell cycle"/>
    <property type="evidence" value="ECO:0007669"/>
    <property type="project" value="TreeGrafter"/>
</dbReference>
<dbReference type="InterPro" id="IPR011009">
    <property type="entry name" value="Kinase-like_dom_sf"/>
</dbReference>
<comment type="catalytic activity">
    <reaction evidence="15">
        <text>L-seryl-[protein] + ATP = O-phospho-L-seryl-[protein] + ADP + H(+)</text>
        <dbReference type="Rhea" id="RHEA:17989"/>
        <dbReference type="Rhea" id="RHEA-COMP:9863"/>
        <dbReference type="Rhea" id="RHEA-COMP:11604"/>
        <dbReference type="ChEBI" id="CHEBI:15378"/>
        <dbReference type="ChEBI" id="CHEBI:29999"/>
        <dbReference type="ChEBI" id="CHEBI:30616"/>
        <dbReference type="ChEBI" id="CHEBI:83421"/>
        <dbReference type="ChEBI" id="CHEBI:456216"/>
        <dbReference type="EC" id="2.7.11.1"/>
    </reaction>
</comment>
<evidence type="ECO:0000256" key="2">
    <source>
        <dbReference type="ARBA" id="ARBA00012513"/>
    </source>
</evidence>
<dbReference type="GO" id="GO:0005524">
    <property type="term" value="F:ATP binding"/>
    <property type="evidence" value="ECO:0007669"/>
    <property type="project" value="UniProtKB-UniRule"/>
</dbReference>
<dbReference type="CTD" id="9088"/>
<keyword evidence="6 16" id="KW-0547">Nucleotide-binding</keyword>
<dbReference type="GO" id="GO:0110031">
    <property type="term" value="P:negative regulation of G2/MI transition of meiotic cell cycle"/>
    <property type="evidence" value="ECO:0007669"/>
    <property type="project" value="TreeGrafter"/>
</dbReference>
<protein>
    <recommendedName>
        <fullName evidence="2">non-specific serine/threonine protein kinase</fullName>
        <ecNumber evidence="2">2.7.11.1</ecNumber>
    </recommendedName>
</protein>
<dbReference type="Gene3D" id="1.10.510.10">
    <property type="entry name" value="Transferase(Phosphotransferase) domain 1"/>
    <property type="match status" value="1"/>
</dbReference>
<keyword evidence="9" id="KW-0460">Magnesium</keyword>
<dbReference type="GO" id="GO:0000139">
    <property type="term" value="C:Golgi membrane"/>
    <property type="evidence" value="ECO:0007669"/>
    <property type="project" value="UniProtKB-SubCell"/>
</dbReference>
<evidence type="ECO:0000256" key="10">
    <source>
        <dbReference type="ARBA" id="ARBA00023034"/>
    </source>
</evidence>
<evidence type="ECO:0000256" key="3">
    <source>
        <dbReference type="ARBA" id="ARBA00022527"/>
    </source>
</evidence>
<dbReference type="PROSITE" id="PS00108">
    <property type="entry name" value="PROTEIN_KINASE_ST"/>
    <property type="match status" value="1"/>
</dbReference>
<keyword evidence="7 20" id="KW-0418">Kinase</keyword>
<sequence length="615" mass="67949">MSVTMETNVATTPLPIPAHFSHAQQSFSLKKRKFPFSSFSSSALFSPSRLSHSLPPRPPSKGCPPVSRLFPQEPLSAWTPLSRSLIANPPPPSLYDPKRPQPFFSQCFTNLGLLGRGSFGEVYKVLSLLDGRQYAVKRSVQRFRNGSDRARCLREARNHECLGPHPHVLGFVAAWEEGGRLYIQTELCYTSLLLHVENLPCSPDEVTVWGYLCDLLHALRHLQTCGFTHMDLKPANVFVTRSGRLKLGDFGLLLEKRTGDGEREKEGDRDGEAEKEDMQEGDPRYMAPELLKGEYGPAADVFSLGVSILELACNMEVPKGGEGWQQLRQGILPSEFTNGLSPELQRVLWLMLVPEPSKRPSVEQLLALASVRKHSWRRHVSLLLQETLQALLSLSQSVVSLGWGLLSALNLPFLPRCDPPTPCTPPRDSWEKEGDLSTLPPSPPTPPSALHDSGRGSVCLGDESVFLPEPLRFDDSPTDRLPSRLSFGSTSTPVSPPSTKPDASPLHSQSRDWLTTLEHLAHTPPSSHPGRSRVAPVLGGTTTTPSFSPIHNHSLLDRTRPASRTLDPNSPPQTPSSRHSRSCCRDQDWTAGASFNKHSFEPKNLLTMFDEAVQN</sequence>
<reference evidence="20" key="1">
    <citation type="submission" date="2025-08" db="UniProtKB">
        <authorList>
            <consortium name="RefSeq"/>
        </authorList>
    </citation>
    <scope>IDENTIFICATION</scope>
</reference>
<evidence type="ECO:0000256" key="6">
    <source>
        <dbReference type="ARBA" id="ARBA00022741"/>
    </source>
</evidence>
<comment type="similarity">
    <text evidence="13">Belongs to the protein kinase superfamily. Ser/Thr protein kinase family. GCN2 subfamily.</text>
</comment>
<evidence type="ECO:0000256" key="1">
    <source>
        <dbReference type="ARBA" id="ARBA00004395"/>
    </source>
</evidence>
<dbReference type="PROSITE" id="PS50011">
    <property type="entry name" value="PROTEIN_KINASE_DOM"/>
    <property type="match status" value="1"/>
</dbReference>
<evidence type="ECO:0000313" key="20">
    <source>
        <dbReference type="RefSeq" id="XP_031417029.1"/>
    </source>
</evidence>
<feature type="domain" description="Protein kinase" evidence="18">
    <location>
        <begin position="108"/>
        <end position="377"/>
    </location>
</feature>
<dbReference type="GO" id="GO:0005634">
    <property type="term" value="C:nucleus"/>
    <property type="evidence" value="ECO:0007669"/>
    <property type="project" value="TreeGrafter"/>
</dbReference>
<keyword evidence="4" id="KW-0808">Transferase</keyword>
<accession>A0A6P8EXG9</accession>
<evidence type="ECO:0000256" key="16">
    <source>
        <dbReference type="PROSITE-ProRule" id="PRU10141"/>
    </source>
</evidence>
<evidence type="ECO:0000259" key="18">
    <source>
        <dbReference type="PROSITE" id="PS50011"/>
    </source>
</evidence>
<dbReference type="GO" id="GO:0004674">
    <property type="term" value="F:protein serine/threonine kinase activity"/>
    <property type="evidence" value="ECO:0007669"/>
    <property type="project" value="UniProtKB-KW"/>
</dbReference>
<dbReference type="Proteomes" id="UP000515152">
    <property type="component" value="Chromosome 23"/>
</dbReference>
<evidence type="ECO:0000256" key="13">
    <source>
        <dbReference type="ARBA" id="ARBA00037982"/>
    </source>
</evidence>
<dbReference type="GeneID" id="105894011"/>
<feature type="region of interest" description="Disordered" evidence="17">
    <location>
        <begin position="520"/>
        <end position="585"/>
    </location>
</feature>
<dbReference type="KEGG" id="char:105894011"/>
<evidence type="ECO:0000313" key="19">
    <source>
        <dbReference type="Proteomes" id="UP000515152"/>
    </source>
</evidence>
<evidence type="ECO:0000256" key="5">
    <source>
        <dbReference type="ARBA" id="ARBA00022723"/>
    </source>
</evidence>
<evidence type="ECO:0000256" key="8">
    <source>
        <dbReference type="ARBA" id="ARBA00022840"/>
    </source>
</evidence>
<feature type="compositionally biased region" description="Basic and acidic residues" evidence="17">
    <location>
        <begin position="471"/>
        <end position="482"/>
    </location>
</feature>
<evidence type="ECO:0000256" key="7">
    <source>
        <dbReference type="ARBA" id="ARBA00022777"/>
    </source>
</evidence>
<keyword evidence="19" id="KW-1185">Reference proteome</keyword>
<dbReference type="PROSITE" id="PS00107">
    <property type="entry name" value="PROTEIN_KINASE_ATP"/>
    <property type="match status" value="1"/>
</dbReference>
<feature type="compositionally biased region" description="Polar residues" evidence="17">
    <location>
        <begin position="540"/>
        <end position="551"/>
    </location>
</feature>
<comment type="subcellular location">
    <subcellularLocation>
        <location evidence="1">Golgi apparatus membrane</location>
        <topology evidence="1">Peripheral membrane protein</topology>
    </subcellularLocation>
</comment>
<keyword evidence="8 16" id="KW-0067">ATP-binding</keyword>
<dbReference type="SMART" id="SM00220">
    <property type="entry name" value="S_TKc"/>
    <property type="match status" value="1"/>
</dbReference>
<keyword evidence="11" id="KW-0472">Membrane</keyword>
<dbReference type="PANTHER" id="PTHR11042:SF183">
    <property type="entry name" value="MEMBRANE-ASSOCIATED TYROSINE- AND THREONINE-SPECIFIC CDC2-INHIBITORY KINASE"/>
    <property type="match status" value="1"/>
</dbReference>
<evidence type="ECO:0000256" key="11">
    <source>
        <dbReference type="ARBA" id="ARBA00023136"/>
    </source>
</evidence>
<feature type="region of interest" description="Disordered" evidence="17">
    <location>
        <begin position="258"/>
        <end position="283"/>
    </location>
</feature>
<dbReference type="Gene3D" id="3.30.200.20">
    <property type="entry name" value="Phosphorylase Kinase, domain 1"/>
    <property type="match status" value="1"/>
</dbReference>
<keyword evidence="10" id="KW-0333">Golgi apparatus</keyword>
<dbReference type="SUPFAM" id="SSF56112">
    <property type="entry name" value="Protein kinase-like (PK-like)"/>
    <property type="match status" value="1"/>
</dbReference>